<evidence type="ECO:0000313" key="7">
    <source>
        <dbReference type="Proteomes" id="UP000010556"/>
    </source>
</evidence>
<comment type="subcellular location">
    <subcellularLocation>
        <location evidence="2">Autolysosome</location>
    </subcellularLocation>
</comment>
<dbReference type="GO" id="GO:0008199">
    <property type="term" value="F:ferric iron binding"/>
    <property type="evidence" value="ECO:0007669"/>
    <property type="project" value="InterPro"/>
</dbReference>
<keyword evidence="7" id="KW-1185">Reference proteome</keyword>
<keyword evidence="5" id="KW-0408">Iron</keyword>
<keyword evidence="5" id="KW-0479">Metal-binding</keyword>
<feature type="binding site" evidence="5">
    <location>
        <position position="8"/>
    </location>
    <ligand>
        <name>Fe cation</name>
        <dbReference type="ChEBI" id="CHEBI:24875"/>
        <label>1</label>
    </ligand>
</feature>
<gene>
    <name evidence="6" type="ORF">MDA_GLEAN10016669</name>
</gene>
<proteinExistence type="predicted"/>
<reference evidence="7" key="1">
    <citation type="journal article" date="2013" name="Science">
        <title>Comparative analysis of bat genomes provides insight into the evolution of flight and immunity.</title>
        <authorList>
            <person name="Zhang G."/>
            <person name="Cowled C."/>
            <person name="Shi Z."/>
            <person name="Huang Z."/>
            <person name="Bishop-Lilly K.A."/>
            <person name="Fang X."/>
            <person name="Wynne J.W."/>
            <person name="Xiong Z."/>
            <person name="Baker M.L."/>
            <person name="Zhao W."/>
            <person name="Tachedjian M."/>
            <person name="Zhu Y."/>
            <person name="Zhou P."/>
            <person name="Jiang X."/>
            <person name="Ng J."/>
            <person name="Yang L."/>
            <person name="Wu L."/>
            <person name="Xiao J."/>
            <person name="Feng Y."/>
            <person name="Chen Y."/>
            <person name="Sun X."/>
            <person name="Zhang Y."/>
            <person name="Marsh G.A."/>
            <person name="Crameri G."/>
            <person name="Broder C.C."/>
            <person name="Frey K.G."/>
            <person name="Wang L.F."/>
            <person name="Wang J."/>
        </authorList>
    </citation>
    <scope>NUCLEOTIDE SEQUENCE [LARGE SCALE GENOMIC DNA]</scope>
</reference>
<name>L5LGY1_MYODS</name>
<evidence type="ECO:0000256" key="2">
    <source>
        <dbReference type="ARBA" id="ARBA00044942"/>
    </source>
</evidence>
<dbReference type="GO" id="GO:0006879">
    <property type="term" value="P:intracellular iron ion homeostasis"/>
    <property type="evidence" value="ECO:0007669"/>
    <property type="project" value="InterPro"/>
</dbReference>
<dbReference type="PANTHER" id="PTHR11431:SF47">
    <property type="entry name" value="FERRITIN LIGHT CHAIN"/>
    <property type="match status" value="1"/>
</dbReference>
<accession>L5LGY1</accession>
<dbReference type="PANTHER" id="PTHR11431">
    <property type="entry name" value="FERRITIN"/>
    <property type="match status" value="1"/>
</dbReference>
<evidence type="ECO:0000256" key="5">
    <source>
        <dbReference type="PIRSR" id="PIRSR601519-1"/>
    </source>
</evidence>
<dbReference type="AlphaFoldDB" id="L5LGY1"/>
<dbReference type="EMBL" id="KB111942">
    <property type="protein sequence ID" value="ELK25457.1"/>
    <property type="molecule type" value="Genomic_DNA"/>
</dbReference>
<dbReference type="GO" id="GO:0006826">
    <property type="term" value="P:iron ion transport"/>
    <property type="evidence" value="ECO:0007669"/>
    <property type="project" value="InterPro"/>
</dbReference>
<comment type="function">
    <text evidence="3">Stores iron in a soluble, non-toxic, readily available form. Important for iron homeostasis. Iron is taken up in the ferrous form and deposited as ferric hydroxides after oxidation. Also plays a role in delivery of iron to cells. Mediates iron uptake in capsule cells of the developing kidney. Delivery to lysosomes by the cargo receptor NCOA4 for autophagic degradation and release or iron.</text>
</comment>
<dbReference type="InterPro" id="IPR001519">
    <property type="entry name" value="Ferritin"/>
</dbReference>
<evidence type="ECO:0000256" key="4">
    <source>
        <dbReference type="ARBA" id="ARBA00047045"/>
    </source>
</evidence>
<evidence type="ECO:0000256" key="3">
    <source>
        <dbReference type="ARBA" id="ARBA00045578"/>
    </source>
</evidence>
<sequence>MEATRALERNLNQALVDLRALASACTNPHLYSFLENHFQDGQVKLIKRWATPDSPPQAAGPQAGLGEFLFERLPRKHV</sequence>
<dbReference type="InterPro" id="IPR009078">
    <property type="entry name" value="Ferritin-like_SF"/>
</dbReference>
<dbReference type="Gene3D" id="1.20.1260.10">
    <property type="match status" value="1"/>
</dbReference>
<feature type="binding site" evidence="5">
    <location>
        <position position="42"/>
    </location>
    <ligand>
        <name>Fe cation</name>
        <dbReference type="ChEBI" id="CHEBI:24875"/>
        <label>1</label>
    </ligand>
</feature>
<dbReference type="GO" id="GO:0044754">
    <property type="term" value="C:autolysosome"/>
    <property type="evidence" value="ECO:0007669"/>
    <property type="project" value="UniProtKB-SubCell"/>
</dbReference>
<evidence type="ECO:0000313" key="6">
    <source>
        <dbReference type="EMBL" id="ELK25457.1"/>
    </source>
</evidence>
<dbReference type="SUPFAM" id="SSF47240">
    <property type="entry name" value="Ferritin-like"/>
    <property type="match status" value="1"/>
</dbReference>
<protein>
    <recommendedName>
        <fullName evidence="1">Ferritin light chain</fullName>
    </recommendedName>
</protein>
<dbReference type="GO" id="GO:0008198">
    <property type="term" value="F:ferrous iron binding"/>
    <property type="evidence" value="ECO:0007669"/>
    <property type="project" value="TreeGrafter"/>
</dbReference>
<comment type="subunit">
    <text evidence="4">Oligomer of 24 subunits. There are two types of subunits: L (light) chain and H (heavy) chain. The major chain can be light or heavy, depending on the species and tissue type. The functional molecule forms a roughly spherical shell with a diameter of 12 nm and contains a central cavity into which the insoluble mineral iron core is deposited. Interacts with NCOA4.</text>
</comment>
<dbReference type="InterPro" id="IPR012347">
    <property type="entry name" value="Ferritin-like"/>
</dbReference>
<dbReference type="Proteomes" id="UP000010556">
    <property type="component" value="Unassembled WGS sequence"/>
</dbReference>
<evidence type="ECO:0000256" key="1">
    <source>
        <dbReference type="ARBA" id="ARBA00040044"/>
    </source>
</evidence>
<organism evidence="6 7">
    <name type="scientific">Myotis davidii</name>
    <name type="common">David's myotis</name>
    <dbReference type="NCBI Taxonomy" id="225400"/>
    <lineage>
        <taxon>Eukaryota</taxon>
        <taxon>Metazoa</taxon>
        <taxon>Chordata</taxon>
        <taxon>Craniata</taxon>
        <taxon>Vertebrata</taxon>
        <taxon>Euteleostomi</taxon>
        <taxon>Mammalia</taxon>
        <taxon>Eutheria</taxon>
        <taxon>Laurasiatheria</taxon>
        <taxon>Chiroptera</taxon>
        <taxon>Yangochiroptera</taxon>
        <taxon>Vespertilionidae</taxon>
        <taxon>Myotis</taxon>
    </lineage>
</organism>